<reference evidence="2" key="1">
    <citation type="submission" date="2021-12" db="EMBL/GenBank/DDBJ databases">
        <authorList>
            <person name="King R."/>
        </authorList>
    </citation>
    <scope>NUCLEOTIDE SEQUENCE</scope>
</reference>
<feature type="region of interest" description="Disordered" evidence="1">
    <location>
        <begin position="14"/>
        <end position="102"/>
    </location>
</feature>
<dbReference type="EMBL" id="LR824004">
    <property type="protein sequence ID" value="CAD0193799.1"/>
    <property type="molecule type" value="Genomic_DNA"/>
</dbReference>
<organism evidence="2 3">
    <name type="scientific">Chrysodeixis includens</name>
    <name type="common">Soybean looper</name>
    <name type="synonym">Pseudoplusia includens</name>
    <dbReference type="NCBI Taxonomy" id="689277"/>
    <lineage>
        <taxon>Eukaryota</taxon>
        <taxon>Metazoa</taxon>
        <taxon>Ecdysozoa</taxon>
        <taxon>Arthropoda</taxon>
        <taxon>Hexapoda</taxon>
        <taxon>Insecta</taxon>
        <taxon>Pterygota</taxon>
        <taxon>Neoptera</taxon>
        <taxon>Endopterygota</taxon>
        <taxon>Lepidoptera</taxon>
        <taxon>Glossata</taxon>
        <taxon>Ditrysia</taxon>
        <taxon>Noctuoidea</taxon>
        <taxon>Noctuidae</taxon>
        <taxon>Plusiinae</taxon>
        <taxon>Chrysodeixis</taxon>
    </lineage>
</organism>
<dbReference type="Proteomes" id="UP001154114">
    <property type="component" value="Chromosome 1"/>
</dbReference>
<accession>A0A9N8PWS0</accession>
<keyword evidence="3" id="KW-1185">Reference proteome</keyword>
<dbReference type="AlphaFoldDB" id="A0A9N8PWS0"/>
<name>A0A9N8PWS0_CHRIL</name>
<evidence type="ECO:0000313" key="3">
    <source>
        <dbReference type="Proteomes" id="UP001154114"/>
    </source>
</evidence>
<evidence type="ECO:0000313" key="2">
    <source>
        <dbReference type="EMBL" id="CAD0193799.1"/>
    </source>
</evidence>
<sequence>MLNLEANEINKEIFNRSISNEASRASGTDGARPAANRHSSIISPVKKPLDKMMSAAHLKLPPRGKPPAEKRVTKRVVQDENGPEARINCTSRKRPPFLVVEN</sequence>
<evidence type="ECO:0000256" key="1">
    <source>
        <dbReference type="SAM" id="MobiDB-lite"/>
    </source>
</evidence>
<protein>
    <submittedName>
        <fullName evidence="2">Uncharacterized protein</fullName>
    </submittedName>
</protein>
<gene>
    <name evidence="2" type="ORF">CINC_LOCUS96</name>
</gene>
<proteinExistence type="predicted"/>
<feature type="compositionally biased region" description="Polar residues" evidence="1">
    <location>
        <begin position="16"/>
        <end position="26"/>
    </location>
</feature>